<proteinExistence type="predicted"/>
<gene>
    <name evidence="2" type="ORF">B5766_01045</name>
</gene>
<keyword evidence="1" id="KW-0472">Membrane</keyword>
<name>A0A2A6FUT6_9MICO</name>
<evidence type="ECO:0000256" key="1">
    <source>
        <dbReference type="SAM" id="Phobius"/>
    </source>
</evidence>
<dbReference type="AlphaFoldDB" id="A0A2A6FUT6"/>
<protein>
    <submittedName>
        <fullName evidence="2">Uncharacterized protein</fullName>
    </submittedName>
</protein>
<accession>A0A2A6FUT6</accession>
<keyword evidence="1" id="KW-0812">Transmembrane</keyword>
<evidence type="ECO:0000313" key="2">
    <source>
        <dbReference type="EMBL" id="PDQ36396.1"/>
    </source>
</evidence>
<feature type="transmembrane region" description="Helical" evidence="1">
    <location>
        <begin position="50"/>
        <end position="67"/>
    </location>
</feature>
<reference evidence="3" key="1">
    <citation type="submission" date="2017-03" db="EMBL/GenBank/DDBJ databases">
        <authorList>
            <person name="Lund M.B."/>
        </authorList>
    </citation>
    <scope>NUCLEOTIDE SEQUENCE [LARGE SCALE GENOMIC DNA]</scope>
</reference>
<evidence type="ECO:0000313" key="3">
    <source>
        <dbReference type="Proteomes" id="UP000219994"/>
    </source>
</evidence>
<keyword evidence="1" id="KW-1133">Transmembrane helix</keyword>
<dbReference type="Proteomes" id="UP000219994">
    <property type="component" value="Unassembled WGS sequence"/>
</dbReference>
<sequence length="69" mass="7850">MSRQCVQRWIVRYWAEGEAGLEDYSSWCWGGWRSWYLGGSGSGCLLRSRVVVLCGSVFLSVVVLWVCRG</sequence>
<comment type="caution">
    <text evidence="2">The sequence shown here is derived from an EMBL/GenBank/DDBJ whole genome shotgun (WGS) entry which is preliminary data.</text>
</comment>
<dbReference type="EMBL" id="NAEP01000016">
    <property type="protein sequence ID" value="PDQ36396.1"/>
    <property type="molecule type" value="Genomic_DNA"/>
</dbReference>
<organism evidence="2 3">
    <name type="scientific">Candidatus Lumbricidiphila eiseniae</name>
    <dbReference type="NCBI Taxonomy" id="1969409"/>
    <lineage>
        <taxon>Bacteria</taxon>
        <taxon>Bacillati</taxon>
        <taxon>Actinomycetota</taxon>
        <taxon>Actinomycetes</taxon>
        <taxon>Micrococcales</taxon>
        <taxon>Microbacteriaceae</taxon>
        <taxon>Candidatus Lumbricidiphila</taxon>
    </lineage>
</organism>